<evidence type="ECO:0000313" key="2">
    <source>
        <dbReference type="EMBL" id="GEA52840.1"/>
    </source>
</evidence>
<sequence length="101" mass="10801">MFKKALLLAIAAASLSGCVGLNTVSLTSVPAQRDQAVTASASDWNFIGINFNNDIVDEAVTNLKQQCTGGKIEGVMTKHQTTGYVLFFKREIIATGYCNKA</sequence>
<evidence type="ECO:0000313" key="3">
    <source>
        <dbReference type="Proteomes" id="UP000318717"/>
    </source>
</evidence>
<protein>
    <recommendedName>
        <fullName evidence="4">Lipoprotein</fullName>
    </recommendedName>
</protein>
<organism evidence="2 3">
    <name type="scientific">Vibrio inusitatus NBRC 102082</name>
    <dbReference type="NCBI Taxonomy" id="1219070"/>
    <lineage>
        <taxon>Bacteria</taxon>
        <taxon>Pseudomonadati</taxon>
        <taxon>Pseudomonadota</taxon>
        <taxon>Gammaproteobacteria</taxon>
        <taxon>Vibrionales</taxon>
        <taxon>Vibrionaceae</taxon>
        <taxon>Vibrio</taxon>
    </lineage>
</organism>
<keyword evidence="1" id="KW-0732">Signal</keyword>
<keyword evidence="3" id="KW-1185">Reference proteome</keyword>
<proteinExistence type="predicted"/>
<feature type="signal peptide" evidence="1">
    <location>
        <begin position="1"/>
        <end position="21"/>
    </location>
</feature>
<name>A0A4Y3I1M4_9VIBR</name>
<gene>
    <name evidence="2" type="ORF">VIN01S_36440</name>
</gene>
<dbReference type="PROSITE" id="PS51257">
    <property type="entry name" value="PROKAR_LIPOPROTEIN"/>
    <property type="match status" value="1"/>
</dbReference>
<dbReference type="AlphaFoldDB" id="A0A4Y3I1M4"/>
<dbReference type="Proteomes" id="UP000318717">
    <property type="component" value="Unassembled WGS sequence"/>
</dbReference>
<dbReference type="RefSeq" id="WP_141347241.1">
    <property type="nucleotide sequence ID" value="NZ_BJLF01000027.1"/>
</dbReference>
<comment type="caution">
    <text evidence="2">The sequence shown here is derived from an EMBL/GenBank/DDBJ whole genome shotgun (WGS) entry which is preliminary data.</text>
</comment>
<evidence type="ECO:0000256" key="1">
    <source>
        <dbReference type="SAM" id="SignalP"/>
    </source>
</evidence>
<reference evidence="2 3" key="1">
    <citation type="submission" date="2019-06" db="EMBL/GenBank/DDBJ databases">
        <title>Whole genome shotgun sequence of Vibrio inusitatus NBRC 102082.</title>
        <authorList>
            <person name="Hosoyama A."/>
            <person name="Uohara A."/>
            <person name="Ohji S."/>
            <person name="Ichikawa N."/>
        </authorList>
    </citation>
    <scope>NUCLEOTIDE SEQUENCE [LARGE SCALE GENOMIC DNA]</scope>
    <source>
        <strain evidence="2 3">NBRC 102082</strain>
    </source>
</reference>
<dbReference type="OrthoDB" id="330481at2"/>
<evidence type="ECO:0008006" key="4">
    <source>
        <dbReference type="Google" id="ProtNLM"/>
    </source>
</evidence>
<accession>A0A4Y3I1M4</accession>
<feature type="chain" id="PRO_5021380210" description="Lipoprotein" evidence="1">
    <location>
        <begin position="22"/>
        <end position="101"/>
    </location>
</feature>
<dbReference type="EMBL" id="BJLF01000027">
    <property type="protein sequence ID" value="GEA52840.1"/>
    <property type="molecule type" value="Genomic_DNA"/>
</dbReference>